<organism evidence="1 2">
    <name type="scientific">Imbroritus primus</name>
    <dbReference type="NCBI Taxonomy" id="3058603"/>
    <lineage>
        <taxon>Bacteria</taxon>
        <taxon>Pseudomonadati</taxon>
        <taxon>Pseudomonadota</taxon>
        <taxon>Betaproteobacteria</taxon>
        <taxon>Burkholderiales</taxon>
        <taxon>Burkholderiaceae</taxon>
        <taxon>Imbroritus</taxon>
    </lineage>
</organism>
<comment type="caution">
    <text evidence="1">The sequence shown here is derived from an EMBL/GenBank/DDBJ whole genome shotgun (WGS) entry which is preliminary data.</text>
</comment>
<proteinExistence type="predicted"/>
<dbReference type="EMBL" id="AKCV02000015">
    <property type="protein sequence ID" value="TMS58379.1"/>
    <property type="molecule type" value="Genomic_DNA"/>
</dbReference>
<reference evidence="1" key="1">
    <citation type="submission" date="2019-05" db="EMBL/GenBank/DDBJ databases">
        <title>Revised genome assembly of Burkholderiaceae (previously Ralstonia) sp. PBA.</title>
        <authorList>
            <person name="Gan H.M."/>
        </authorList>
    </citation>
    <scope>NUCLEOTIDE SEQUENCE</scope>
    <source>
        <strain evidence="1">PBA</strain>
    </source>
</reference>
<gene>
    <name evidence="1" type="ORF">MW7_006465</name>
</gene>
<protein>
    <submittedName>
        <fullName evidence="1">Heavy-metal-associated domain-containing protein</fullName>
    </submittedName>
</protein>
<name>A0ACD3SQ27_9BURK</name>
<dbReference type="Proteomes" id="UP000004277">
    <property type="component" value="Unassembled WGS sequence"/>
</dbReference>
<evidence type="ECO:0000313" key="1">
    <source>
        <dbReference type="EMBL" id="TMS58379.1"/>
    </source>
</evidence>
<evidence type="ECO:0000313" key="2">
    <source>
        <dbReference type="Proteomes" id="UP000004277"/>
    </source>
</evidence>
<accession>A0ACD3SQ27</accession>
<keyword evidence="2" id="KW-1185">Reference proteome</keyword>
<sequence>MNTQVFRVSGMTCGNCVRHVTQALDALPGVEEVTVDLAGGSATVAGKVEPAAVVAALAQEGYPAEPVANQTAGAAPARRGCCCG</sequence>